<dbReference type="SUPFAM" id="SSF103473">
    <property type="entry name" value="MFS general substrate transporter"/>
    <property type="match status" value="1"/>
</dbReference>
<protein>
    <submittedName>
        <fullName evidence="10">Multidrug efflux MFS transporter</fullName>
    </submittedName>
</protein>
<name>A0ABS7UCV8_9ACTN</name>
<dbReference type="PANTHER" id="PTHR42718:SF9">
    <property type="entry name" value="MAJOR FACILITATOR SUPERFAMILY MULTIDRUG TRANSPORTER MFSC"/>
    <property type="match status" value="1"/>
</dbReference>
<keyword evidence="7 8" id="KW-0472">Membrane</keyword>
<dbReference type="Gene3D" id="1.20.1250.20">
    <property type="entry name" value="MFS general substrate transporter like domains"/>
    <property type="match status" value="2"/>
</dbReference>
<feature type="transmembrane region" description="Helical" evidence="8">
    <location>
        <begin position="25"/>
        <end position="48"/>
    </location>
</feature>
<feature type="transmembrane region" description="Helical" evidence="8">
    <location>
        <begin position="345"/>
        <end position="364"/>
    </location>
</feature>
<evidence type="ECO:0000256" key="3">
    <source>
        <dbReference type="ARBA" id="ARBA00022448"/>
    </source>
</evidence>
<dbReference type="CDD" id="cd17503">
    <property type="entry name" value="MFS_LmrB_MDR_like"/>
    <property type="match status" value="1"/>
</dbReference>
<keyword evidence="4" id="KW-1003">Cell membrane</keyword>
<feature type="transmembrane region" description="Helical" evidence="8">
    <location>
        <begin position="417"/>
        <end position="433"/>
    </location>
</feature>
<proteinExistence type="inferred from homology"/>
<evidence type="ECO:0000313" key="11">
    <source>
        <dbReference type="Proteomes" id="UP000780875"/>
    </source>
</evidence>
<dbReference type="PANTHER" id="PTHR42718">
    <property type="entry name" value="MAJOR FACILITATOR SUPERFAMILY MULTIDRUG TRANSPORTER MFSC"/>
    <property type="match status" value="1"/>
</dbReference>
<evidence type="ECO:0000256" key="7">
    <source>
        <dbReference type="ARBA" id="ARBA00023136"/>
    </source>
</evidence>
<feature type="transmembrane region" description="Helical" evidence="8">
    <location>
        <begin position="149"/>
        <end position="171"/>
    </location>
</feature>
<feature type="transmembrane region" description="Helical" evidence="8">
    <location>
        <begin position="91"/>
        <end position="110"/>
    </location>
</feature>
<keyword evidence="5 8" id="KW-0812">Transmembrane</keyword>
<evidence type="ECO:0000313" key="10">
    <source>
        <dbReference type="EMBL" id="MBZ5738821.1"/>
    </source>
</evidence>
<feature type="transmembrane region" description="Helical" evidence="8">
    <location>
        <begin position="177"/>
        <end position="196"/>
    </location>
</feature>
<keyword evidence="3" id="KW-0813">Transport</keyword>
<organism evidence="10 11">
    <name type="scientific">Nocardioides mangrovi</name>
    <dbReference type="NCBI Taxonomy" id="2874580"/>
    <lineage>
        <taxon>Bacteria</taxon>
        <taxon>Bacillati</taxon>
        <taxon>Actinomycetota</taxon>
        <taxon>Actinomycetes</taxon>
        <taxon>Propionibacteriales</taxon>
        <taxon>Nocardioidaceae</taxon>
        <taxon>Nocardioides</taxon>
    </lineage>
</organism>
<comment type="subcellular location">
    <subcellularLocation>
        <location evidence="1">Cell membrane</location>
        <topology evidence="1">Multi-pass membrane protein</topology>
    </subcellularLocation>
</comment>
<keyword evidence="6 8" id="KW-1133">Transmembrane helix</keyword>
<dbReference type="PROSITE" id="PS50850">
    <property type="entry name" value="MFS"/>
    <property type="match status" value="1"/>
</dbReference>
<gene>
    <name evidence="10" type="ORF">K8U61_11660</name>
</gene>
<feature type="transmembrane region" description="Helical" evidence="8">
    <location>
        <begin position="282"/>
        <end position="307"/>
    </location>
</feature>
<feature type="transmembrane region" description="Helical" evidence="8">
    <location>
        <begin position="370"/>
        <end position="396"/>
    </location>
</feature>
<feature type="transmembrane region" description="Helical" evidence="8">
    <location>
        <begin position="313"/>
        <end position="333"/>
    </location>
</feature>
<feature type="transmembrane region" description="Helical" evidence="8">
    <location>
        <begin position="439"/>
        <end position="456"/>
    </location>
</feature>
<keyword evidence="11" id="KW-1185">Reference proteome</keyword>
<feature type="transmembrane region" description="Helical" evidence="8">
    <location>
        <begin position="116"/>
        <end position="137"/>
    </location>
</feature>
<feature type="transmembrane region" description="Helical" evidence="8">
    <location>
        <begin position="244"/>
        <end position="262"/>
    </location>
</feature>
<dbReference type="NCBIfam" id="TIGR00711">
    <property type="entry name" value="efflux_EmrB"/>
    <property type="match status" value="1"/>
</dbReference>
<reference evidence="10 11" key="1">
    <citation type="submission" date="2021-09" db="EMBL/GenBank/DDBJ databases">
        <title>Whole genome sequence of Nocardioides sp. GBK3QG-3.</title>
        <authorList>
            <person name="Tuo L."/>
        </authorList>
    </citation>
    <scope>NUCLEOTIDE SEQUENCE [LARGE SCALE GENOMIC DNA]</scope>
    <source>
        <strain evidence="10 11">GBK3QG-3</strain>
    </source>
</reference>
<feature type="transmembrane region" description="Helical" evidence="8">
    <location>
        <begin position="60"/>
        <end position="79"/>
    </location>
</feature>
<dbReference type="EMBL" id="JAIQZJ010000006">
    <property type="protein sequence ID" value="MBZ5738821.1"/>
    <property type="molecule type" value="Genomic_DNA"/>
</dbReference>
<evidence type="ECO:0000256" key="6">
    <source>
        <dbReference type="ARBA" id="ARBA00022989"/>
    </source>
</evidence>
<dbReference type="Pfam" id="PF07690">
    <property type="entry name" value="MFS_1"/>
    <property type="match status" value="1"/>
</dbReference>
<dbReference type="InterPro" id="IPR036259">
    <property type="entry name" value="MFS_trans_sf"/>
</dbReference>
<evidence type="ECO:0000259" key="9">
    <source>
        <dbReference type="PROSITE" id="PS50850"/>
    </source>
</evidence>
<sequence length="474" mass="49227">MTQASTSAAPTPPADDTLDPELKRIAIAVITGAVAVILDTTIVSVALHDLSGALDASVETIQWVSTAYLLAMFVSIPVSGWAQSRLGAKRLWLVALAIFFLGSVLCALAWNAESLIAFRVVQGLGGGVMMPLMTTILMQAAHGRNLGRLMAAVSLPAALGPILGPVVGGLILGGLSWHWLFLVNVPFCVVGIALAVRMLPADPPTTRIPLDVVGLGLVVPGVVGVIYGLSQVGGEDGFGSPDVLVPLVGGLVLIAAFTGWALRRGSSALIDVRLLRHRPLTVSTSLMFLAGAALYGAMLLLPLYWQIVRGHDALGAGLLLIPQGVGALASRTVAGRLTDTIGGRWVAVVAFLVMCVATVPFAFADASTPQWWLLLALLVRGFGMGAAFIPLMTLAYQGLERHEMPDASIFTRTAQQVGGSFGVAVLAVVVANVGFDEAFWWSIAFTLVAAMLSLLVPARSSSPAPAPGPSAAAR</sequence>
<feature type="transmembrane region" description="Helical" evidence="8">
    <location>
        <begin position="208"/>
        <end position="229"/>
    </location>
</feature>
<evidence type="ECO:0000256" key="8">
    <source>
        <dbReference type="SAM" id="Phobius"/>
    </source>
</evidence>
<dbReference type="InterPro" id="IPR020846">
    <property type="entry name" value="MFS_dom"/>
</dbReference>
<evidence type="ECO:0000256" key="4">
    <source>
        <dbReference type="ARBA" id="ARBA00022475"/>
    </source>
</evidence>
<dbReference type="InterPro" id="IPR004638">
    <property type="entry name" value="EmrB-like"/>
</dbReference>
<dbReference type="Proteomes" id="UP000780875">
    <property type="component" value="Unassembled WGS sequence"/>
</dbReference>
<dbReference type="InterPro" id="IPR011701">
    <property type="entry name" value="MFS"/>
</dbReference>
<dbReference type="RefSeq" id="WP_224123192.1">
    <property type="nucleotide sequence ID" value="NZ_JAIQZJ010000006.1"/>
</dbReference>
<evidence type="ECO:0000256" key="2">
    <source>
        <dbReference type="ARBA" id="ARBA00008537"/>
    </source>
</evidence>
<accession>A0ABS7UCV8</accession>
<feature type="domain" description="Major facilitator superfamily (MFS) profile" evidence="9">
    <location>
        <begin position="25"/>
        <end position="461"/>
    </location>
</feature>
<evidence type="ECO:0000256" key="5">
    <source>
        <dbReference type="ARBA" id="ARBA00022692"/>
    </source>
</evidence>
<comment type="similarity">
    <text evidence="2">Belongs to the major facilitator superfamily. EmrB family.</text>
</comment>
<comment type="caution">
    <text evidence="10">The sequence shown here is derived from an EMBL/GenBank/DDBJ whole genome shotgun (WGS) entry which is preliminary data.</text>
</comment>
<evidence type="ECO:0000256" key="1">
    <source>
        <dbReference type="ARBA" id="ARBA00004651"/>
    </source>
</evidence>